<evidence type="ECO:0000256" key="1">
    <source>
        <dbReference type="ARBA" id="ARBA00022737"/>
    </source>
</evidence>
<evidence type="ECO:0000313" key="7">
    <source>
        <dbReference type="Proteomes" id="UP000813385"/>
    </source>
</evidence>
<dbReference type="InterPro" id="IPR015915">
    <property type="entry name" value="Kelch-typ_b-propeller"/>
</dbReference>
<name>A0A8K0TJ38_9PEZI</name>
<protein>
    <recommendedName>
        <fullName evidence="8">Kelch repeat-containing protein</fullName>
    </recommendedName>
</protein>
<keyword evidence="1" id="KW-0677">Repeat</keyword>
<evidence type="ECO:0000313" key="6">
    <source>
        <dbReference type="EMBL" id="KAH7359475.1"/>
    </source>
</evidence>
<feature type="transmembrane region" description="Helical" evidence="4">
    <location>
        <begin position="502"/>
        <end position="524"/>
    </location>
</feature>
<keyword evidence="4" id="KW-1133">Transmembrane helix</keyword>
<comment type="caution">
    <text evidence="6">The sequence shown here is derived from an EMBL/GenBank/DDBJ whole genome shotgun (WGS) entry which is preliminary data.</text>
</comment>
<proteinExistence type="predicted"/>
<feature type="region of interest" description="Disordered" evidence="3">
    <location>
        <begin position="535"/>
        <end position="645"/>
    </location>
</feature>
<feature type="compositionally biased region" description="Low complexity" evidence="3">
    <location>
        <begin position="535"/>
        <end position="544"/>
    </location>
</feature>
<dbReference type="PANTHER" id="PTHR47435:SF4">
    <property type="entry name" value="KELCH REPEAT PROTEIN (AFU_ORTHOLOGUE AFUA_5G12780)"/>
    <property type="match status" value="1"/>
</dbReference>
<dbReference type="PANTHER" id="PTHR47435">
    <property type="entry name" value="KELCH REPEAT PROTEIN (AFU_ORTHOLOGUE AFUA_5G12780)"/>
    <property type="match status" value="1"/>
</dbReference>
<keyword evidence="4" id="KW-0812">Transmembrane</keyword>
<dbReference type="Proteomes" id="UP000813385">
    <property type="component" value="Unassembled WGS sequence"/>
</dbReference>
<dbReference type="OrthoDB" id="10251809at2759"/>
<feature type="chain" id="PRO_5035482792" description="Kelch repeat-containing protein" evidence="5">
    <location>
        <begin position="33"/>
        <end position="645"/>
    </location>
</feature>
<feature type="region of interest" description="Disordered" evidence="3">
    <location>
        <begin position="473"/>
        <end position="497"/>
    </location>
</feature>
<accession>A0A8K0TJ38</accession>
<evidence type="ECO:0000256" key="4">
    <source>
        <dbReference type="SAM" id="Phobius"/>
    </source>
</evidence>
<keyword evidence="5" id="KW-0732">Signal</keyword>
<evidence type="ECO:0008006" key="8">
    <source>
        <dbReference type="Google" id="ProtNLM"/>
    </source>
</evidence>
<dbReference type="AlphaFoldDB" id="A0A8K0TJ38"/>
<feature type="compositionally biased region" description="Polar residues" evidence="3">
    <location>
        <begin position="545"/>
        <end position="554"/>
    </location>
</feature>
<feature type="compositionally biased region" description="Basic and acidic residues" evidence="3">
    <location>
        <begin position="628"/>
        <end position="645"/>
    </location>
</feature>
<feature type="signal peptide" evidence="5">
    <location>
        <begin position="1"/>
        <end position="32"/>
    </location>
</feature>
<dbReference type="SUPFAM" id="SSF50965">
    <property type="entry name" value="Galactose oxidase, central domain"/>
    <property type="match status" value="1"/>
</dbReference>
<reference evidence="6" key="1">
    <citation type="journal article" date="2021" name="Nat. Commun.">
        <title>Genetic determinants of endophytism in the Arabidopsis root mycobiome.</title>
        <authorList>
            <person name="Mesny F."/>
            <person name="Miyauchi S."/>
            <person name="Thiergart T."/>
            <person name="Pickel B."/>
            <person name="Atanasova L."/>
            <person name="Karlsson M."/>
            <person name="Huettel B."/>
            <person name="Barry K.W."/>
            <person name="Haridas S."/>
            <person name="Chen C."/>
            <person name="Bauer D."/>
            <person name="Andreopoulos W."/>
            <person name="Pangilinan J."/>
            <person name="LaButti K."/>
            <person name="Riley R."/>
            <person name="Lipzen A."/>
            <person name="Clum A."/>
            <person name="Drula E."/>
            <person name="Henrissat B."/>
            <person name="Kohler A."/>
            <person name="Grigoriev I.V."/>
            <person name="Martin F.M."/>
            <person name="Hacquard S."/>
        </authorList>
    </citation>
    <scope>NUCLEOTIDE SEQUENCE</scope>
    <source>
        <strain evidence="6">MPI-CAGE-AT-0016</strain>
    </source>
</reference>
<evidence type="ECO:0000256" key="3">
    <source>
        <dbReference type="SAM" id="MobiDB-lite"/>
    </source>
</evidence>
<dbReference type="EMBL" id="JAGPXD010000004">
    <property type="protein sequence ID" value="KAH7359475.1"/>
    <property type="molecule type" value="Genomic_DNA"/>
</dbReference>
<keyword evidence="2" id="KW-0408">Iron</keyword>
<dbReference type="GO" id="GO:0019760">
    <property type="term" value="P:glucosinolate metabolic process"/>
    <property type="evidence" value="ECO:0007669"/>
    <property type="project" value="UniProtKB-ARBA"/>
</dbReference>
<evidence type="ECO:0000256" key="5">
    <source>
        <dbReference type="SAM" id="SignalP"/>
    </source>
</evidence>
<sequence length="645" mass="70151">MNMLQKVSRLWADGRVLALGWLLLSLASSVVAKNPKDDFCRRFAHQTTVIDDKLYIDGGLLNYADFPEDATNYSNTWLGYHDLNKPFEGAADLNVGLNKNDRHISPCRTMQIFVPTVQGGVLWADSVNKRFYLYGGEATEGLPNAYHIWSYDIIDDHWDDQGPPSTSKPPSIAAFGAGVGVSETGSGYYYGGWVSNTSMSGWLQPRTMTSDFYKYDYDSEQFTQAASPDNQPRAEGGIVWLPAGDPEGVLVYFGGIVSSGDGTTAPQPLDEIFVFDATGNSWYKQKATGDVPQNRARFCADVAWAPDKSSYNIYLWGGLSVTPPVVNATSFNDVYMLSLPTFTWIKAYPRGDPKNGTLAETGHYSASCNMVKHMSQMFVIGGTFTETDQCDYEAVWGQHTLWTGTLNNEGDNETYWALYNENVTTNVVPKDIYSVVGGDKEGGATELKPAGGFDASNKPLEYLFGRAAVIEERTPTRSIPGSTDTPTHEPKKHGGPKLSTGAIVGIAIAGAVGLALLLLGWFCIAKRVNRKRKAQAQQQQQQQQWRQTSYSVVSSMPGAPSMATASMAGGVAPSMVSQQTGPPPSELPTRGDNIGVVNELPEDMAGKDMVSPQVSPMHDISPGSQDAWDPRDDGRERAPEGDGRG</sequence>
<keyword evidence="7" id="KW-1185">Reference proteome</keyword>
<gene>
    <name evidence="6" type="ORF">B0T11DRAFT_259385</name>
</gene>
<organism evidence="6 7">
    <name type="scientific">Plectosphaerella cucumerina</name>
    <dbReference type="NCBI Taxonomy" id="40658"/>
    <lineage>
        <taxon>Eukaryota</taxon>
        <taxon>Fungi</taxon>
        <taxon>Dikarya</taxon>
        <taxon>Ascomycota</taxon>
        <taxon>Pezizomycotina</taxon>
        <taxon>Sordariomycetes</taxon>
        <taxon>Hypocreomycetidae</taxon>
        <taxon>Glomerellales</taxon>
        <taxon>Plectosphaerellaceae</taxon>
        <taxon>Plectosphaerella</taxon>
    </lineage>
</organism>
<feature type="compositionally biased region" description="Polar residues" evidence="3">
    <location>
        <begin position="476"/>
        <end position="485"/>
    </location>
</feature>
<evidence type="ECO:0000256" key="2">
    <source>
        <dbReference type="ARBA" id="ARBA00023004"/>
    </source>
</evidence>
<dbReference type="Gene3D" id="2.120.10.80">
    <property type="entry name" value="Kelch-type beta propeller"/>
    <property type="match status" value="2"/>
</dbReference>
<dbReference type="InterPro" id="IPR011043">
    <property type="entry name" value="Gal_Oxase/kelch_b-propeller"/>
</dbReference>
<keyword evidence="4" id="KW-0472">Membrane</keyword>